<protein>
    <submittedName>
        <fullName evidence="1">Uncharacterized protein</fullName>
    </submittedName>
</protein>
<proteinExistence type="predicted"/>
<dbReference type="RefSeq" id="WP_141313463.1">
    <property type="nucleotide sequence ID" value="NZ_BJND01000057.1"/>
</dbReference>
<dbReference type="EMBL" id="BJND01000057">
    <property type="protein sequence ID" value="GEC08751.1"/>
    <property type="molecule type" value="Genomic_DNA"/>
</dbReference>
<dbReference type="Proteomes" id="UP000317881">
    <property type="component" value="Unassembled WGS sequence"/>
</dbReference>
<comment type="caution">
    <text evidence="1">The sequence shown here is derived from an EMBL/GenBank/DDBJ whole genome shotgun (WGS) entry which is preliminary data.</text>
</comment>
<evidence type="ECO:0000313" key="1">
    <source>
        <dbReference type="EMBL" id="GEC08751.1"/>
    </source>
</evidence>
<gene>
    <name evidence="1" type="ORF">SSP24_64060</name>
</gene>
<sequence length="65" mass="7146">MGGGWNTYTHLVGVGNANRDGRPHLYAVNAANPHGAYLSKGTGDWRVPFRSREQVGVYFAGTKRR</sequence>
<organism evidence="1 2">
    <name type="scientific">Streptomyces spinoverrucosus</name>
    <dbReference type="NCBI Taxonomy" id="284043"/>
    <lineage>
        <taxon>Bacteria</taxon>
        <taxon>Bacillati</taxon>
        <taxon>Actinomycetota</taxon>
        <taxon>Actinomycetes</taxon>
        <taxon>Kitasatosporales</taxon>
        <taxon>Streptomycetaceae</taxon>
        <taxon>Streptomyces</taxon>
    </lineage>
</organism>
<dbReference type="AlphaFoldDB" id="A0A4Y3VSI4"/>
<accession>A0A4Y3VSI4</accession>
<dbReference type="OrthoDB" id="4336031at2"/>
<evidence type="ECO:0000313" key="2">
    <source>
        <dbReference type="Proteomes" id="UP000317881"/>
    </source>
</evidence>
<keyword evidence="2" id="KW-1185">Reference proteome</keyword>
<name>A0A4Y3VSI4_9ACTN</name>
<reference evidence="1 2" key="1">
    <citation type="submission" date="2019-06" db="EMBL/GenBank/DDBJ databases">
        <title>Whole genome shotgun sequence of Streptomyces spinoverrucosus NBRC 14228.</title>
        <authorList>
            <person name="Hosoyama A."/>
            <person name="Uohara A."/>
            <person name="Ohji S."/>
            <person name="Ichikawa N."/>
        </authorList>
    </citation>
    <scope>NUCLEOTIDE SEQUENCE [LARGE SCALE GENOMIC DNA]</scope>
    <source>
        <strain evidence="1 2">NBRC 14228</strain>
    </source>
</reference>